<dbReference type="GO" id="GO:0016301">
    <property type="term" value="F:kinase activity"/>
    <property type="evidence" value="ECO:0007669"/>
    <property type="project" value="UniProtKB-KW"/>
</dbReference>
<dbReference type="InterPro" id="IPR036890">
    <property type="entry name" value="HATPase_C_sf"/>
</dbReference>
<evidence type="ECO:0000256" key="2">
    <source>
        <dbReference type="ARBA" id="ARBA00022777"/>
    </source>
</evidence>
<sequence>MVASGLDTSLHEALSQLAMSCEGLCDVRIRIDAEFEAIDDARAGDGRAVFRLAVFRIVEECITNAIRHGHASAIDAEIAARASGRKRLIDVVVSNNGVADGTERREGVGLRVLRARAAAFNGGVEAYVADGRYRTAVRLELRD</sequence>
<gene>
    <name evidence="3" type="ORF">UFOPK3772_03027</name>
</gene>
<reference evidence="3" key="1">
    <citation type="submission" date="2020-05" db="EMBL/GenBank/DDBJ databases">
        <authorList>
            <person name="Chiriac C."/>
            <person name="Salcher M."/>
            <person name="Ghai R."/>
            <person name="Kavagutti S V."/>
        </authorList>
    </citation>
    <scope>NUCLEOTIDE SEQUENCE</scope>
</reference>
<evidence type="ECO:0000256" key="1">
    <source>
        <dbReference type="ARBA" id="ARBA00022679"/>
    </source>
</evidence>
<dbReference type="PANTHER" id="PTHR24421">
    <property type="entry name" value="NITRATE/NITRITE SENSOR PROTEIN NARX-RELATED"/>
    <property type="match status" value="1"/>
</dbReference>
<protein>
    <submittedName>
        <fullName evidence="3">Unannotated protein</fullName>
    </submittedName>
</protein>
<dbReference type="InterPro" id="IPR050482">
    <property type="entry name" value="Sensor_HK_TwoCompSys"/>
</dbReference>
<proteinExistence type="predicted"/>
<name>A0A6J7LHA4_9ZZZZ</name>
<dbReference type="SUPFAM" id="SSF55874">
    <property type="entry name" value="ATPase domain of HSP90 chaperone/DNA topoisomerase II/histidine kinase"/>
    <property type="match status" value="1"/>
</dbReference>
<keyword evidence="2" id="KW-0418">Kinase</keyword>
<keyword evidence="1" id="KW-0808">Transferase</keyword>
<organism evidence="3">
    <name type="scientific">freshwater metagenome</name>
    <dbReference type="NCBI Taxonomy" id="449393"/>
    <lineage>
        <taxon>unclassified sequences</taxon>
        <taxon>metagenomes</taxon>
        <taxon>ecological metagenomes</taxon>
    </lineage>
</organism>
<accession>A0A6J7LHA4</accession>
<dbReference type="PANTHER" id="PTHR24421:SF58">
    <property type="entry name" value="SIGNAL TRANSDUCTION HISTIDINE-PROTEIN KINASE_PHOSPHATASE UHPB"/>
    <property type="match status" value="1"/>
</dbReference>
<evidence type="ECO:0000313" key="3">
    <source>
        <dbReference type="EMBL" id="CAB4967736.1"/>
    </source>
</evidence>
<dbReference type="GO" id="GO:0000160">
    <property type="term" value="P:phosphorelay signal transduction system"/>
    <property type="evidence" value="ECO:0007669"/>
    <property type="project" value="UniProtKB-KW"/>
</dbReference>
<dbReference type="Gene3D" id="3.30.565.10">
    <property type="entry name" value="Histidine kinase-like ATPase, C-terminal domain"/>
    <property type="match status" value="1"/>
</dbReference>
<dbReference type="AlphaFoldDB" id="A0A6J7LHA4"/>
<dbReference type="EMBL" id="CAFBNE010000148">
    <property type="protein sequence ID" value="CAB4967736.1"/>
    <property type="molecule type" value="Genomic_DNA"/>
</dbReference>